<evidence type="ECO:0000313" key="4">
    <source>
        <dbReference type="Proteomes" id="UP001056455"/>
    </source>
</evidence>
<evidence type="ECO:0000256" key="1">
    <source>
        <dbReference type="SAM" id="MobiDB-lite"/>
    </source>
</evidence>
<dbReference type="InterPro" id="IPR033435">
    <property type="entry name" value="DUF5129"/>
</dbReference>
<dbReference type="EMBL" id="CP099489">
    <property type="protein sequence ID" value="USQ80809.1"/>
    <property type="molecule type" value="Genomic_DNA"/>
</dbReference>
<feature type="domain" description="DUF5129" evidence="2">
    <location>
        <begin position="39"/>
        <end position="384"/>
    </location>
</feature>
<dbReference type="Proteomes" id="UP001056455">
    <property type="component" value="Chromosome"/>
</dbReference>
<evidence type="ECO:0000259" key="2">
    <source>
        <dbReference type="Pfam" id="PF17173"/>
    </source>
</evidence>
<evidence type="ECO:0000313" key="3">
    <source>
        <dbReference type="EMBL" id="USQ80809.1"/>
    </source>
</evidence>
<gene>
    <name evidence="3" type="ORF">NF556_03885</name>
</gene>
<accession>A0ABY4YWA1</accession>
<protein>
    <submittedName>
        <fullName evidence="3">DUF5129 domain-containing protein</fullName>
    </submittedName>
</protein>
<keyword evidence="4" id="KW-1185">Reference proteome</keyword>
<proteinExistence type="predicted"/>
<reference evidence="3" key="1">
    <citation type="submission" date="2022-06" db="EMBL/GenBank/DDBJ databases">
        <title>Ornithinimicrobium HY1793.</title>
        <authorList>
            <person name="Huang Y."/>
        </authorList>
    </citation>
    <scope>NUCLEOTIDE SEQUENCE</scope>
    <source>
        <strain evidence="3">HY1793</strain>
    </source>
</reference>
<dbReference type="Pfam" id="PF17173">
    <property type="entry name" value="DUF5129"/>
    <property type="match status" value="1"/>
</dbReference>
<sequence length="490" mass="52698">MSIRQRALIGGAASVGVVGTSIALFASQAPGNPATELQIEDTAQVIYAPDVEAAVEDLQFYEPTTVAVFTHRGGSEALTDDYALNDAVLAFAQDSRPDWLSDNEQKWADDLFIMAVDPEGRLVGTYFGENRKVSQGDQDNIQEATKDDFRAGRWTEGMIAGIEDAAGQMNQPVARSGVGIGVGAGASFVTLLGAGGYLWAGLNRRDKSREARAVGDRAMANVVRDYDETQIHANLIPEQSRYGGAMLGRYEEYTAQFRELTELGNEAKGIPESAYDSADTVSTMTTYRETAESLDTLDDVIADSAALLNLDRAWPQAWERQVATLRADLEGVEPLLSSTLDEEVRGLAASQPLREFASAGLAELDRLRGGLESGEVSPDDALDAVRELRDGLSGHLDSLAGDVARQVGDDEDEREMMESAMHRERVKREPTILSTTDHTWTWITINSFATGYSNGTQEVQSSRQAASSSGSTSGYSSGGSFSGAGSSSRF</sequence>
<dbReference type="Gene3D" id="3.10.310.50">
    <property type="match status" value="1"/>
</dbReference>
<organism evidence="3 4">
    <name type="scientific">Ornithinimicrobium faecis</name>
    <dbReference type="NCBI Taxonomy" id="2934158"/>
    <lineage>
        <taxon>Bacteria</taxon>
        <taxon>Bacillati</taxon>
        <taxon>Actinomycetota</taxon>
        <taxon>Actinomycetes</taxon>
        <taxon>Micrococcales</taxon>
        <taxon>Ornithinimicrobiaceae</taxon>
        <taxon>Ornithinimicrobium</taxon>
    </lineage>
</organism>
<feature type="compositionally biased region" description="Low complexity" evidence="1">
    <location>
        <begin position="461"/>
        <end position="475"/>
    </location>
</feature>
<name>A0ABY4YWA1_9MICO</name>
<dbReference type="RefSeq" id="WP_252594197.1">
    <property type="nucleotide sequence ID" value="NZ_CP099489.1"/>
</dbReference>
<feature type="region of interest" description="Disordered" evidence="1">
    <location>
        <begin position="456"/>
        <end position="490"/>
    </location>
</feature>